<dbReference type="Proteomes" id="UP000440578">
    <property type="component" value="Unassembled WGS sequence"/>
</dbReference>
<keyword evidence="11" id="KW-1185">Reference proteome</keyword>
<dbReference type="InterPro" id="IPR008971">
    <property type="entry name" value="HSP40/DnaJ_pept-bd"/>
</dbReference>
<dbReference type="CDD" id="cd06257">
    <property type="entry name" value="DnaJ"/>
    <property type="match status" value="1"/>
</dbReference>
<organism evidence="10 11">
    <name type="scientific">Amphibalanus amphitrite</name>
    <name type="common">Striped barnacle</name>
    <name type="synonym">Balanus amphitrite</name>
    <dbReference type="NCBI Taxonomy" id="1232801"/>
    <lineage>
        <taxon>Eukaryota</taxon>
        <taxon>Metazoa</taxon>
        <taxon>Ecdysozoa</taxon>
        <taxon>Arthropoda</taxon>
        <taxon>Crustacea</taxon>
        <taxon>Multicrustacea</taxon>
        <taxon>Cirripedia</taxon>
        <taxon>Thoracica</taxon>
        <taxon>Thoracicalcarea</taxon>
        <taxon>Balanomorpha</taxon>
        <taxon>Balanoidea</taxon>
        <taxon>Balanidae</taxon>
        <taxon>Amphibalaninae</taxon>
        <taxon>Amphibalanus</taxon>
    </lineage>
</organism>
<name>A0A6A4W3Y7_AMPAM</name>
<dbReference type="InterPro" id="IPR051938">
    <property type="entry name" value="Apopto_cytoskel_mod"/>
</dbReference>
<dbReference type="CDD" id="cd10747">
    <property type="entry name" value="DnaJ_C"/>
    <property type="match status" value="1"/>
</dbReference>
<evidence type="ECO:0000313" key="10">
    <source>
        <dbReference type="EMBL" id="KAF0297702.1"/>
    </source>
</evidence>
<dbReference type="HAMAP" id="MF_01152">
    <property type="entry name" value="DnaJ"/>
    <property type="match status" value="1"/>
</dbReference>
<dbReference type="EMBL" id="VIIS01001477">
    <property type="protein sequence ID" value="KAF0297703.1"/>
    <property type="molecule type" value="Genomic_DNA"/>
</dbReference>
<dbReference type="PROSITE" id="PS51188">
    <property type="entry name" value="ZF_CR"/>
    <property type="match status" value="1"/>
</dbReference>
<dbReference type="SUPFAM" id="SSF57938">
    <property type="entry name" value="DnaJ/Hsp40 cysteine-rich domain"/>
    <property type="match status" value="1"/>
</dbReference>
<evidence type="ECO:0000256" key="5">
    <source>
        <dbReference type="ARBA" id="ARBA00023186"/>
    </source>
</evidence>
<dbReference type="GO" id="GO:0006457">
    <property type="term" value="P:protein folding"/>
    <property type="evidence" value="ECO:0007669"/>
    <property type="project" value="InterPro"/>
</dbReference>
<feature type="region of interest" description="Disordered" evidence="7">
    <location>
        <begin position="381"/>
        <end position="414"/>
    </location>
</feature>
<dbReference type="InterPro" id="IPR018253">
    <property type="entry name" value="DnaJ_domain_CS"/>
</dbReference>
<evidence type="ECO:0000256" key="3">
    <source>
        <dbReference type="ARBA" id="ARBA00022771"/>
    </source>
</evidence>
<reference evidence="10 11" key="1">
    <citation type="submission" date="2019-07" db="EMBL/GenBank/DDBJ databases">
        <title>Draft genome assembly of a fouling barnacle, Amphibalanus amphitrite (Darwin, 1854): The first reference genome for Thecostraca.</title>
        <authorList>
            <person name="Kim W."/>
        </authorList>
    </citation>
    <scope>NUCLEOTIDE SEQUENCE [LARGE SCALE GENOMIC DNA]</scope>
    <source>
        <strain evidence="10">SNU_AA5</strain>
        <tissue evidence="10">Soma without cirri and trophi</tissue>
    </source>
</reference>
<dbReference type="GO" id="GO:0007005">
    <property type="term" value="P:mitochondrion organization"/>
    <property type="evidence" value="ECO:0007669"/>
    <property type="project" value="TreeGrafter"/>
</dbReference>
<dbReference type="GO" id="GO:0009408">
    <property type="term" value="P:response to heat"/>
    <property type="evidence" value="ECO:0007669"/>
    <property type="project" value="InterPro"/>
</dbReference>
<dbReference type="SMART" id="SM00271">
    <property type="entry name" value="DnaJ"/>
    <property type="match status" value="1"/>
</dbReference>
<feature type="domain" description="J" evidence="8">
    <location>
        <begin position="19"/>
        <end position="84"/>
    </location>
</feature>
<dbReference type="Gene3D" id="2.60.260.20">
    <property type="entry name" value="Urease metallochaperone UreE, N-terminal domain"/>
    <property type="match status" value="2"/>
</dbReference>
<dbReference type="SUPFAM" id="SSF46565">
    <property type="entry name" value="Chaperone J-domain"/>
    <property type="match status" value="1"/>
</dbReference>
<dbReference type="GO" id="GO:0043066">
    <property type="term" value="P:negative regulation of apoptotic process"/>
    <property type="evidence" value="ECO:0007669"/>
    <property type="project" value="TreeGrafter"/>
</dbReference>
<dbReference type="EMBL" id="VIIS01001477">
    <property type="protein sequence ID" value="KAF0297702.1"/>
    <property type="molecule type" value="Genomic_DNA"/>
</dbReference>
<dbReference type="CDD" id="cd10719">
    <property type="entry name" value="DnaJ_zf"/>
    <property type="match status" value="1"/>
</dbReference>
<evidence type="ECO:0000256" key="1">
    <source>
        <dbReference type="ARBA" id="ARBA00022723"/>
    </source>
</evidence>
<dbReference type="Gene3D" id="1.10.287.110">
    <property type="entry name" value="DnaJ domain"/>
    <property type="match status" value="1"/>
</dbReference>
<dbReference type="GO" id="GO:0005524">
    <property type="term" value="F:ATP binding"/>
    <property type="evidence" value="ECO:0007669"/>
    <property type="project" value="InterPro"/>
</dbReference>
<sequence length="427" mass="46889">MDRTQARLFHPSWSNLKKDYYETLGVSKNASAKDIKKAYYQLAKKYHPDTNKDDPKASQKFQELSEAYEVLSDDTKKREYDAWGATREQMGNAGRGQPGSGGFGGQQWDFHSQVDPEELFRKIFGDFGQRGGGGGFGGDFGQNFEESRFGFGASQEVAMNLTFQQAARGVNKEITINTVDTCPVCGGARAAPGTKAVRCPQCHGTGMETISTGPFVMRSTCRQCQGTRMYIPHKCVECNGKGSTVQRKTISVPVPAGVEDGQTVRMQVGGRELFITFRVSRSDYFRRDGADVHTDCWVGLTQAVLGGALRVQGIYEDLTVRIPPGTSSHTRIRLNGKGIRRVNAHGYGDHYVHIKIKVPDKLDDRRKALFQALAEMESGGAGTVDGVAGTKDDNVADKPLASSEEQTKQEIESQEGLFSRIKKAIFG</sequence>
<dbReference type="PROSITE" id="PS50076">
    <property type="entry name" value="DNAJ_2"/>
    <property type="match status" value="1"/>
</dbReference>
<keyword evidence="2" id="KW-0677">Repeat</keyword>
<dbReference type="FunFam" id="1.10.287.110:FF:000075">
    <property type="entry name" value="Uncharacterized protein, isoform D"/>
    <property type="match status" value="1"/>
</dbReference>
<evidence type="ECO:0000256" key="7">
    <source>
        <dbReference type="SAM" id="MobiDB-lite"/>
    </source>
</evidence>
<protein>
    <submittedName>
        <fullName evidence="10">Protein tumorous imaginal discs, mitochondrial</fullName>
    </submittedName>
</protein>
<keyword evidence="5" id="KW-0143">Chaperone</keyword>
<dbReference type="Pfam" id="PF00684">
    <property type="entry name" value="DnaJ_CXXCXGXG"/>
    <property type="match status" value="1"/>
</dbReference>
<evidence type="ECO:0000256" key="6">
    <source>
        <dbReference type="PROSITE-ProRule" id="PRU00546"/>
    </source>
</evidence>
<proteinExistence type="inferred from homology"/>
<dbReference type="InterPro" id="IPR001623">
    <property type="entry name" value="DnaJ_domain"/>
</dbReference>
<dbReference type="PANTHER" id="PTHR44145">
    <property type="entry name" value="DNAJ HOMOLOG SUBFAMILY A MEMBER 3, MITOCHONDRIAL"/>
    <property type="match status" value="1"/>
</dbReference>
<dbReference type="PROSITE" id="PS00636">
    <property type="entry name" value="DNAJ_1"/>
    <property type="match status" value="1"/>
</dbReference>
<accession>A0A6A4W3Y7</accession>
<feature type="domain" description="CR-type" evidence="9">
    <location>
        <begin position="169"/>
        <end position="247"/>
    </location>
</feature>
<dbReference type="InterPro" id="IPR001305">
    <property type="entry name" value="HSP_DnaJ_Cys-rich_dom"/>
</dbReference>
<dbReference type="GO" id="GO:0005739">
    <property type="term" value="C:mitochondrion"/>
    <property type="evidence" value="ECO:0007669"/>
    <property type="project" value="TreeGrafter"/>
</dbReference>
<evidence type="ECO:0000259" key="8">
    <source>
        <dbReference type="PROSITE" id="PS50076"/>
    </source>
</evidence>
<dbReference type="SUPFAM" id="SSF49493">
    <property type="entry name" value="HSP40/DnaJ peptide-binding domain"/>
    <property type="match status" value="2"/>
</dbReference>
<dbReference type="InterPro" id="IPR036869">
    <property type="entry name" value="J_dom_sf"/>
</dbReference>
<feature type="zinc finger region" description="CR-type" evidence="6">
    <location>
        <begin position="169"/>
        <end position="247"/>
    </location>
</feature>
<evidence type="ECO:0000259" key="9">
    <source>
        <dbReference type="PROSITE" id="PS51188"/>
    </source>
</evidence>
<dbReference type="Pfam" id="PF01556">
    <property type="entry name" value="DnaJ_C"/>
    <property type="match status" value="1"/>
</dbReference>
<keyword evidence="1 6" id="KW-0479">Metal-binding</keyword>
<dbReference type="FunFam" id="2.60.260.20:FF:000005">
    <property type="entry name" value="Chaperone protein dnaJ 1, mitochondrial"/>
    <property type="match status" value="1"/>
</dbReference>
<dbReference type="InterPro" id="IPR002939">
    <property type="entry name" value="DnaJ_C"/>
</dbReference>
<dbReference type="PRINTS" id="PR00625">
    <property type="entry name" value="JDOMAIN"/>
</dbReference>
<dbReference type="OrthoDB" id="10256793at2759"/>
<dbReference type="InterPro" id="IPR012724">
    <property type="entry name" value="DnaJ"/>
</dbReference>
<keyword evidence="4 6" id="KW-0862">Zinc</keyword>
<evidence type="ECO:0000256" key="2">
    <source>
        <dbReference type="ARBA" id="ARBA00022737"/>
    </source>
</evidence>
<comment type="caution">
    <text evidence="10">The sequence shown here is derived from an EMBL/GenBank/DDBJ whole genome shotgun (WGS) entry which is preliminary data.</text>
</comment>
<dbReference type="GO" id="GO:0008270">
    <property type="term" value="F:zinc ion binding"/>
    <property type="evidence" value="ECO:0007669"/>
    <property type="project" value="UniProtKB-KW"/>
</dbReference>
<dbReference type="Pfam" id="PF00226">
    <property type="entry name" value="DnaJ"/>
    <property type="match status" value="1"/>
</dbReference>
<dbReference type="InterPro" id="IPR036410">
    <property type="entry name" value="HSP_DnaJ_Cys-rich_dom_sf"/>
</dbReference>
<keyword evidence="3 6" id="KW-0863">Zinc-finger</keyword>
<dbReference type="AlphaFoldDB" id="A0A6A4W3Y7"/>
<dbReference type="PANTHER" id="PTHR44145:SF3">
    <property type="entry name" value="DNAJ HOMOLOG SUBFAMILY A MEMBER 3, MITOCHONDRIAL"/>
    <property type="match status" value="1"/>
</dbReference>
<evidence type="ECO:0000313" key="11">
    <source>
        <dbReference type="Proteomes" id="UP000440578"/>
    </source>
</evidence>
<dbReference type="GO" id="GO:0051082">
    <property type="term" value="F:unfolded protein binding"/>
    <property type="evidence" value="ECO:0007669"/>
    <property type="project" value="InterPro"/>
</dbReference>
<evidence type="ECO:0000256" key="4">
    <source>
        <dbReference type="ARBA" id="ARBA00022833"/>
    </source>
</evidence>
<dbReference type="GO" id="GO:0031072">
    <property type="term" value="F:heat shock protein binding"/>
    <property type="evidence" value="ECO:0007669"/>
    <property type="project" value="InterPro"/>
</dbReference>
<gene>
    <name evidence="10" type="primary">l(2)tid_1</name>
    <name evidence="10" type="ORF">FJT64_004906</name>
</gene>
<dbReference type="Gene3D" id="2.10.230.10">
    <property type="entry name" value="Heat shock protein DnaJ, cysteine-rich domain"/>
    <property type="match status" value="1"/>
</dbReference>